<proteinExistence type="predicted"/>
<evidence type="ECO:0000313" key="2">
    <source>
        <dbReference type="Proteomes" id="UP000006514"/>
    </source>
</evidence>
<dbReference type="InParanoid" id="J0WNW1"/>
<keyword evidence="2" id="KW-1185">Reference proteome</keyword>
<feature type="non-terminal residue" evidence="1">
    <location>
        <position position="668"/>
    </location>
</feature>
<accession>J0WNW1</accession>
<feature type="non-terminal residue" evidence="1">
    <location>
        <position position="1"/>
    </location>
</feature>
<name>J0WNW1_AURST</name>
<dbReference type="OrthoDB" id="2752996at2759"/>
<dbReference type="AlphaFoldDB" id="J0WNW1"/>
<sequence>NGGINLFCAQERNDAQYLTWLGAYLAPESARPKWAFVADQVFRATMIQKHKKRVPIMSATNPFHQGWRPNLRRLPLTLRRLYRVAKKYETVIDDPQIPEGVKEGMSLWAHPAMMSLARGRRAAHILRCLRTNHAVRTVEDLDEIAEPDVLEHEDNRFCECENCELDRAEGCRNPSACQEMARDLLAQIPERWNLSTGHPSQTEQMKCILEPPTVDGIDEGECATFDKDSGNEREVWEMYRVFVNSIAIEPMSAEEMMLRPVGTAGETSSSGDALQVTVCSAMDQDNTDGASGGFAVMFSDLEMSGIWGHITDPDATHTSAALDGIRAAAEYAPRDRVLHVITNSRGAARALTVHLRQHERLGWTDVPKLFRAGRLTAAALRARPADTTITYISKDRYKAWPEVKDTALAARGVAQAGEGYGEENEGHAAFDRPGLALVGIKQREAHRAIKMAKGLELPKRRATTNNLARVKEAIRDFAGVAPKDSQIWEDLGREGLSKSTRNFLWKAMHGAHKVGDYFDKMPEPWKSYGRCASCEEPETMEHILTRCPDSRQDLIWKLVAELLKKKNVTLEVNYGLILGCCSVRPRGNTTSDRLFKIAVSEAAFLAWKIRCTHRIEFESDPQRRLTDAEVAARWEKTMKARLGQDLALAKYRNLRGRRLQLWLAQSTW</sequence>
<protein>
    <recommendedName>
        <fullName evidence="3">Reverse transcriptase zinc-binding domain-containing protein</fullName>
    </recommendedName>
</protein>
<dbReference type="EMBL" id="JH688010">
    <property type="protein sequence ID" value="EJD34077.1"/>
    <property type="molecule type" value="Genomic_DNA"/>
</dbReference>
<dbReference type="KEGG" id="adl:AURDEDRAFT_34620"/>
<gene>
    <name evidence="1" type="ORF">AURDEDRAFT_34620</name>
</gene>
<organism evidence="1 2">
    <name type="scientific">Auricularia subglabra (strain TFB-10046 / SS5)</name>
    <name type="common">White-rot fungus</name>
    <name type="synonym">Auricularia delicata (strain TFB10046)</name>
    <dbReference type="NCBI Taxonomy" id="717982"/>
    <lineage>
        <taxon>Eukaryota</taxon>
        <taxon>Fungi</taxon>
        <taxon>Dikarya</taxon>
        <taxon>Basidiomycota</taxon>
        <taxon>Agaricomycotina</taxon>
        <taxon>Agaricomycetes</taxon>
        <taxon>Auriculariales</taxon>
        <taxon>Auriculariaceae</taxon>
        <taxon>Auricularia</taxon>
    </lineage>
</organism>
<dbReference type="eggNOG" id="KOG3752">
    <property type="taxonomic scope" value="Eukaryota"/>
</dbReference>
<evidence type="ECO:0000313" key="1">
    <source>
        <dbReference type="EMBL" id="EJD34077.1"/>
    </source>
</evidence>
<evidence type="ECO:0008006" key="3">
    <source>
        <dbReference type="Google" id="ProtNLM"/>
    </source>
</evidence>
<dbReference type="Proteomes" id="UP000006514">
    <property type="component" value="Unassembled WGS sequence"/>
</dbReference>
<reference evidence="2" key="1">
    <citation type="journal article" date="2012" name="Science">
        <title>The Paleozoic origin of enzymatic lignin decomposition reconstructed from 31 fungal genomes.</title>
        <authorList>
            <person name="Floudas D."/>
            <person name="Binder M."/>
            <person name="Riley R."/>
            <person name="Barry K."/>
            <person name="Blanchette R.A."/>
            <person name="Henrissat B."/>
            <person name="Martinez A.T."/>
            <person name="Otillar R."/>
            <person name="Spatafora J.W."/>
            <person name="Yadav J.S."/>
            <person name="Aerts A."/>
            <person name="Benoit I."/>
            <person name="Boyd A."/>
            <person name="Carlson A."/>
            <person name="Copeland A."/>
            <person name="Coutinho P.M."/>
            <person name="de Vries R.P."/>
            <person name="Ferreira P."/>
            <person name="Findley K."/>
            <person name="Foster B."/>
            <person name="Gaskell J."/>
            <person name="Glotzer D."/>
            <person name="Gorecki P."/>
            <person name="Heitman J."/>
            <person name="Hesse C."/>
            <person name="Hori C."/>
            <person name="Igarashi K."/>
            <person name="Jurgens J.A."/>
            <person name="Kallen N."/>
            <person name="Kersten P."/>
            <person name="Kohler A."/>
            <person name="Kuees U."/>
            <person name="Kumar T.K.A."/>
            <person name="Kuo A."/>
            <person name="LaButti K."/>
            <person name="Larrondo L.F."/>
            <person name="Lindquist E."/>
            <person name="Ling A."/>
            <person name="Lombard V."/>
            <person name="Lucas S."/>
            <person name="Lundell T."/>
            <person name="Martin R."/>
            <person name="McLaughlin D.J."/>
            <person name="Morgenstern I."/>
            <person name="Morin E."/>
            <person name="Murat C."/>
            <person name="Nagy L.G."/>
            <person name="Nolan M."/>
            <person name="Ohm R.A."/>
            <person name="Patyshakuliyeva A."/>
            <person name="Rokas A."/>
            <person name="Ruiz-Duenas F.J."/>
            <person name="Sabat G."/>
            <person name="Salamov A."/>
            <person name="Samejima M."/>
            <person name="Schmutz J."/>
            <person name="Slot J.C."/>
            <person name="St John F."/>
            <person name="Stenlid J."/>
            <person name="Sun H."/>
            <person name="Sun S."/>
            <person name="Syed K."/>
            <person name="Tsang A."/>
            <person name="Wiebenga A."/>
            <person name="Young D."/>
            <person name="Pisabarro A."/>
            <person name="Eastwood D.C."/>
            <person name="Martin F."/>
            <person name="Cullen D."/>
            <person name="Grigoriev I.V."/>
            <person name="Hibbett D.S."/>
        </authorList>
    </citation>
    <scope>NUCLEOTIDE SEQUENCE [LARGE SCALE GENOMIC DNA]</scope>
    <source>
        <strain evidence="2">TFB10046</strain>
    </source>
</reference>